<keyword evidence="2" id="KW-1185">Reference proteome</keyword>
<dbReference type="AlphaFoldDB" id="A0A3N7FTL2"/>
<dbReference type="Gramene" id="Potri.011G138801.1.v4.1">
    <property type="protein sequence ID" value="Potri.011G138801.1.v4.1"/>
    <property type="gene ID" value="Potri.011G138801.v4.1"/>
</dbReference>
<gene>
    <name evidence="1" type="ORF">POPTR_011G138801</name>
</gene>
<dbReference type="EMBL" id="CM009300">
    <property type="protein sequence ID" value="RQO97942.1"/>
    <property type="molecule type" value="Genomic_DNA"/>
</dbReference>
<evidence type="ECO:0000313" key="2">
    <source>
        <dbReference type="Proteomes" id="UP000006729"/>
    </source>
</evidence>
<dbReference type="Proteomes" id="UP000006729">
    <property type="component" value="Chromosome 11"/>
</dbReference>
<accession>A0A3N7FTL2</accession>
<name>A0A3N7FTL2_POPTR</name>
<reference evidence="1 2" key="1">
    <citation type="journal article" date="2006" name="Science">
        <title>The genome of black cottonwood, Populus trichocarpa (Torr. &amp; Gray).</title>
        <authorList>
            <person name="Tuskan G.A."/>
            <person name="Difazio S."/>
            <person name="Jansson S."/>
            <person name="Bohlmann J."/>
            <person name="Grigoriev I."/>
            <person name="Hellsten U."/>
            <person name="Putnam N."/>
            <person name="Ralph S."/>
            <person name="Rombauts S."/>
            <person name="Salamov A."/>
            <person name="Schein J."/>
            <person name="Sterck L."/>
            <person name="Aerts A."/>
            <person name="Bhalerao R.R."/>
            <person name="Bhalerao R.P."/>
            <person name="Blaudez D."/>
            <person name="Boerjan W."/>
            <person name="Brun A."/>
            <person name="Brunner A."/>
            <person name="Busov V."/>
            <person name="Campbell M."/>
            <person name="Carlson J."/>
            <person name="Chalot M."/>
            <person name="Chapman J."/>
            <person name="Chen G.L."/>
            <person name="Cooper D."/>
            <person name="Coutinho P.M."/>
            <person name="Couturier J."/>
            <person name="Covert S."/>
            <person name="Cronk Q."/>
            <person name="Cunningham R."/>
            <person name="Davis J."/>
            <person name="Degroeve S."/>
            <person name="Dejardin A."/>
            <person name="Depamphilis C."/>
            <person name="Detter J."/>
            <person name="Dirks B."/>
            <person name="Dubchak I."/>
            <person name="Duplessis S."/>
            <person name="Ehlting J."/>
            <person name="Ellis B."/>
            <person name="Gendler K."/>
            <person name="Goodstein D."/>
            <person name="Gribskov M."/>
            <person name="Grimwood J."/>
            <person name="Groover A."/>
            <person name="Gunter L."/>
            <person name="Hamberger B."/>
            <person name="Heinze B."/>
            <person name="Helariutta Y."/>
            <person name="Henrissat B."/>
            <person name="Holligan D."/>
            <person name="Holt R."/>
            <person name="Huang W."/>
            <person name="Islam-Faridi N."/>
            <person name="Jones S."/>
            <person name="Jones-Rhoades M."/>
            <person name="Jorgensen R."/>
            <person name="Joshi C."/>
            <person name="Kangasjarvi J."/>
            <person name="Karlsson J."/>
            <person name="Kelleher C."/>
            <person name="Kirkpatrick R."/>
            <person name="Kirst M."/>
            <person name="Kohler A."/>
            <person name="Kalluri U."/>
            <person name="Larimer F."/>
            <person name="Leebens-Mack J."/>
            <person name="Leple J.C."/>
            <person name="Locascio P."/>
            <person name="Lou Y."/>
            <person name="Lucas S."/>
            <person name="Martin F."/>
            <person name="Montanini B."/>
            <person name="Napoli C."/>
            <person name="Nelson D.R."/>
            <person name="Nelson C."/>
            <person name="Nieminen K."/>
            <person name="Nilsson O."/>
            <person name="Pereda V."/>
            <person name="Peter G."/>
            <person name="Philippe R."/>
            <person name="Pilate G."/>
            <person name="Poliakov A."/>
            <person name="Razumovskaya J."/>
            <person name="Richardson P."/>
            <person name="Rinaldi C."/>
            <person name="Ritland K."/>
            <person name="Rouze P."/>
            <person name="Ryaboy D."/>
            <person name="Schmutz J."/>
            <person name="Schrader J."/>
            <person name="Segerman B."/>
            <person name="Shin H."/>
            <person name="Siddiqui A."/>
            <person name="Sterky F."/>
            <person name="Terry A."/>
            <person name="Tsai C.J."/>
            <person name="Uberbacher E."/>
            <person name="Unneberg P."/>
            <person name="Vahala J."/>
            <person name="Wall K."/>
            <person name="Wessler S."/>
            <person name="Yang G."/>
            <person name="Yin T."/>
            <person name="Douglas C."/>
            <person name="Marra M."/>
            <person name="Sandberg G."/>
            <person name="Van de Peer Y."/>
            <person name="Rokhsar D."/>
        </authorList>
    </citation>
    <scope>NUCLEOTIDE SEQUENCE [LARGE SCALE GENOMIC DNA]</scope>
    <source>
        <strain evidence="2">cv. Nisqually</strain>
    </source>
</reference>
<protein>
    <submittedName>
        <fullName evidence="1">Uncharacterized protein</fullName>
    </submittedName>
</protein>
<dbReference type="InParanoid" id="A0A3N7FTL2"/>
<sequence>MKGMTFLHDDALVIFTILYNYRVYRELVNEGRAVNILFNKIMAQIEINPLRLTLMKTPLIGIIGLRILMKDALETLITISTYPKCLTLQQTFMVIDMSLVYNAIIECPFSIESTRPLA</sequence>
<organism evidence="1 2">
    <name type="scientific">Populus trichocarpa</name>
    <name type="common">Western balsam poplar</name>
    <name type="synonym">Populus balsamifera subsp. trichocarpa</name>
    <dbReference type="NCBI Taxonomy" id="3694"/>
    <lineage>
        <taxon>Eukaryota</taxon>
        <taxon>Viridiplantae</taxon>
        <taxon>Streptophyta</taxon>
        <taxon>Embryophyta</taxon>
        <taxon>Tracheophyta</taxon>
        <taxon>Spermatophyta</taxon>
        <taxon>Magnoliopsida</taxon>
        <taxon>eudicotyledons</taxon>
        <taxon>Gunneridae</taxon>
        <taxon>Pentapetalae</taxon>
        <taxon>rosids</taxon>
        <taxon>fabids</taxon>
        <taxon>Malpighiales</taxon>
        <taxon>Salicaceae</taxon>
        <taxon>Saliceae</taxon>
        <taxon>Populus</taxon>
    </lineage>
</organism>
<proteinExistence type="predicted"/>
<evidence type="ECO:0000313" key="1">
    <source>
        <dbReference type="EMBL" id="RQO97942.1"/>
    </source>
</evidence>